<evidence type="ECO:0000313" key="2">
    <source>
        <dbReference type="Proteomes" id="UP000538666"/>
    </source>
</evidence>
<accession>A0A841JVQ6</accession>
<proteinExistence type="predicted"/>
<dbReference type="AlphaFoldDB" id="A0A841JVQ6"/>
<dbReference type="EMBL" id="JACHEK010000004">
    <property type="protein sequence ID" value="MBB6144547.1"/>
    <property type="molecule type" value="Genomic_DNA"/>
</dbReference>
<gene>
    <name evidence="1" type="ORF">HNQ77_002499</name>
</gene>
<reference evidence="1 2" key="1">
    <citation type="submission" date="2020-08" db="EMBL/GenBank/DDBJ databases">
        <title>Genomic Encyclopedia of Type Strains, Phase IV (KMG-IV): sequencing the most valuable type-strain genomes for metagenomic binning, comparative biology and taxonomic classification.</title>
        <authorList>
            <person name="Goeker M."/>
        </authorList>
    </citation>
    <scope>NUCLEOTIDE SEQUENCE [LARGE SCALE GENOMIC DNA]</scope>
    <source>
        <strain evidence="1 2">DSM 103733</strain>
    </source>
</reference>
<name>A0A841JVQ6_9BACT</name>
<protein>
    <submittedName>
        <fullName evidence="1">Uncharacterized protein</fullName>
    </submittedName>
</protein>
<sequence length="33" mass="4070">MKASLLRSWLAYQWLNNLFHKKPSCLCFECYKF</sequence>
<evidence type="ECO:0000313" key="1">
    <source>
        <dbReference type="EMBL" id="MBB6144547.1"/>
    </source>
</evidence>
<organism evidence="1 2">
    <name type="scientific">Silvibacterium bohemicum</name>
    <dbReference type="NCBI Taxonomy" id="1577686"/>
    <lineage>
        <taxon>Bacteria</taxon>
        <taxon>Pseudomonadati</taxon>
        <taxon>Acidobacteriota</taxon>
        <taxon>Terriglobia</taxon>
        <taxon>Terriglobales</taxon>
        <taxon>Acidobacteriaceae</taxon>
        <taxon>Silvibacterium</taxon>
    </lineage>
</organism>
<dbReference type="Proteomes" id="UP000538666">
    <property type="component" value="Unassembled WGS sequence"/>
</dbReference>
<comment type="caution">
    <text evidence="1">The sequence shown here is derived from an EMBL/GenBank/DDBJ whole genome shotgun (WGS) entry which is preliminary data.</text>
</comment>
<keyword evidence="2" id="KW-1185">Reference proteome</keyword>